<gene>
    <name evidence="1" type="ORF">FRUB_04699</name>
</gene>
<organism evidence="1 2">
    <name type="scientific">Fimbriiglobus ruber</name>
    <dbReference type="NCBI Taxonomy" id="1908690"/>
    <lineage>
        <taxon>Bacteria</taxon>
        <taxon>Pseudomonadati</taxon>
        <taxon>Planctomycetota</taxon>
        <taxon>Planctomycetia</taxon>
        <taxon>Gemmatales</taxon>
        <taxon>Gemmataceae</taxon>
        <taxon>Fimbriiglobus</taxon>
    </lineage>
</organism>
<dbReference type="Proteomes" id="UP000214646">
    <property type="component" value="Unassembled WGS sequence"/>
</dbReference>
<proteinExistence type="predicted"/>
<sequence>MEAGSPAWSRSHPGRVTRTPSTIRAIAGHMPNECWRPPVKAR</sequence>
<protein>
    <submittedName>
        <fullName evidence="1">Uncharacterized protein</fullName>
    </submittedName>
</protein>
<reference evidence="2" key="1">
    <citation type="submission" date="2017-06" db="EMBL/GenBank/DDBJ databases">
        <title>Genome analysis of Fimbriiglobus ruber SP5, the first member of the order Planctomycetales with confirmed chitinolytic capability.</title>
        <authorList>
            <person name="Ravin N.V."/>
            <person name="Rakitin A.L."/>
            <person name="Ivanova A.A."/>
            <person name="Beletsky A.V."/>
            <person name="Kulichevskaya I.S."/>
            <person name="Mardanov A.V."/>
            <person name="Dedysh S.N."/>
        </authorList>
    </citation>
    <scope>NUCLEOTIDE SEQUENCE [LARGE SCALE GENOMIC DNA]</scope>
    <source>
        <strain evidence="2">SP5</strain>
    </source>
</reference>
<evidence type="ECO:0000313" key="1">
    <source>
        <dbReference type="EMBL" id="OWK40807.1"/>
    </source>
</evidence>
<dbReference type="AlphaFoldDB" id="A0A225DXG4"/>
<dbReference type="EMBL" id="NIDE01000007">
    <property type="protein sequence ID" value="OWK40807.1"/>
    <property type="molecule type" value="Genomic_DNA"/>
</dbReference>
<keyword evidence="2" id="KW-1185">Reference proteome</keyword>
<name>A0A225DXG4_9BACT</name>
<accession>A0A225DXG4</accession>
<evidence type="ECO:0000313" key="2">
    <source>
        <dbReference type="Proteomes" id="UP000214646"/>
    </source>
</evidence>
<comment type="caution">
    <text evidence="1">The sequence shown here is derived from an EMBL/GenBank/DDBJ whole genome shotgun (WGS) entry which is preliminary data.</text>
</comment>